<dbReference type="GeneTree" id="ENSGT01120000274159"/>
<organism evidence="1 2">
    <name type="scientific">Hippocampus comes</name>
    <name type="common">Tiger tail seahorse</name>
    <dbReference type="NCBI Taxonomy" id="109280"/>
    <lineage>
        <taxon>Eukaryota</taxon>
        <taxon>Metazoa</taxon>
        <taxon>Chordata</taxon>
        <taxon>Craniata</taxon>
        <taxon>Vertebrata</taxon>
        <taxon>Euteleostomi</taxon>
        <taxon>Actinopterygii</taxon>
        <taxon>Neopterygii</taxon>
        <taxon>Teleostei</taxon>
        <taxon>Neoteleostei</taxon>
        <taxon>Acanthomorphata</taxon>
        <taxon>Syngnathiaria</taxon>
        <taxon>Syngnathiformes</taxon>
        <taxon>Syngnathoidei</taxon>
        <taxon>Syngnathidae</taxon>
        <taxon>Hippocampus</taxon>
    </lineage>
</organism>
<keyword evidence="2" id="KW-1185">Reference proteome</keyword>
<reference evidence="1" key="2">
    <citation type="submission" date="2025-09" db="UniProtKB">
        <authorList>
            <consortium name="Ensembl"/>
        </authorList>
    </citation>
    <scope>IDENTIFICATION</scope>
</reference>
<proteinExistence type="predicted"/>
<evidence type="ECO:0000313" key="1">
    <source>
        <dbReference type="Ensembl" id="ENSHCOP00000002349.1"/>
    </source>
</evidence>
<sequence length="169" mass="18877">MLLLASRLVLVRGSTYVTSTLASLHWLPVHFRVLFKIVLFIFKSLNDLAPPYLSELIRPNTPSWRLRSADQTLLEVPRTKRSQVLDCITDHPGLNAVWPDPYGLQVAWMTYKQQYKGKAFDGPQDDNRVVLPACAVSCIGALFPPPGEEESAVFKGFPSPLCTISVHSL</sequence>
<dbReference type="Ensembl" id="ENSHCOT00000010576.1">
    <property type="protein sequence ID" value="ENSHCOP00000002349.1"/>
    <property type="gene ID" value="ENSHCOG00000003461.1"/>
</dbReference>
<name>A0A3Q3D4C8_HIPCM</name>
<reference evidence="1" key="1">
    <citation type="submission" date="2025-08" db="UniProtKB">
        <authorList>
            <consortium name="Ensembl"/>
        </authorList>
    </citation>
    <scope>IDENTIFICATION</scope>
</reference>
<dbReference type="AlphaFoldDB" id="A0A3Q3D4C8"/>
<accession>A0A3Q3D4C8</accession>
<protein>
    <submittedName>
        <fullName evidence="1">Uncharacterized protein</fullName>
    </submittedName>
</protein>
<dbReference type="Proteomes" id="UP000264820">
    <property type="component" value="Unplaced"/>
</dbReference>
<evidence type="ECO:0000313" key="2">
    <source>
        <dbReference type="Proteomes" id="UP000264820"/>
    </source>
</evidence>